<accession>A0A382L6V8</accession>
<reference evidence="1" key="1">
    <citation type="submission" date="2018-05" db="EMBL/GenBank/DDBJ databases">
        <authorList>
            <person name="Lanie J.A."/>
            <person name="Ng W.-L."/>
            <person name="Kazmierczak K.M."/>
            <person name="Andrzejewski T.M."/>
            <person name="Davidsen T.M."/>
            <person name="Wayne K.J."/>
            <person name="Tettelin H."/>
            <person name="Glass J.I."/>
            <person name="Rusch D."/>
            <person name="Podicherti R."/>
            <person name="Tsui H.-C.T."/>
            <person name="Winkler M.E."/>
        </authorList>
    </citation>
    <scope>NUCLEOTIDE SEQUENCE</scope>
</reference>
<feature type="non-terminal residue" evidence="1">
    <location>
        <position position="1"/>
    </location>
</feature>
<proteinExistence type="predicted"/>
<protein>
    <submittedName>
        <fullName evidence="1">Uncharacterized protein</fullName>
    </submittedName>
</protein>
<sequence length="296" mass="33833">MNKLEDFVISPLAVVCHDAGAANLIVAWLKDYKSEVKVYMEGPAKIIWERNFPDNKLLPINRVMDDSNTLLSGTGWGNLEYEARIQAKKRNIKNIAVIDHWTDYKGRFIRNEKELLPDLIFVSDKYAYKKAKITFASILVIQLPNNYLQQEANLVASARVSECQTPIENILIIAEPFREKIPGNDSTLEFISLEFLMSNLNKLNLSKNLVNITLRLHPSEPLDKYNFLQNKYKSLVTEFKIARNRELYEDIAWADLVVGVSSFALVISLTAEVPIMSILPPGINHCVLPYEEIMYL</sequence>
<feature type="non-terminal residue" evidence="1">
    <location>
        <position position="296"/>
    </location>
</feature>
<name>A0A382L6V8_9ZZZZ</name>
<organism evidence="1">
    <name type="scientific">marine metagenome</name>
    <dbReference type="NCBI Taxonomy" id="408172"/>
    <lineage>
        <taxon>unclassified sequences</taxon>
        <taxon>metagenomes</taxon>
        <taxon>ecological metagenomes</taxon>
    </lineage>
</organism>
<evidence type="ECO:0000313" key="1">
    <source>
        <dbReference type="EMBL" id="SVC32678.1"/>
    </source>
</evidence>
<dbReference type="EMBL" id="UINC01085283">
    <property type="protein sequence ID" value="SVC32678.1"/>
    <property type="molecule type" value="Genomic_DNA"/>
</dbReference>
<gene>
    <name evidence="1" type="ORF">METZ01_LOCUS285532</name>
</gene>
<dbReference type="AlphaFoldDB" id="A0A382L6V8"/>